<feature type="compositionally biased region" description="Basic and acidic residues" evidence="7">
    <location>
        <begin position="61"/>
        <end position="70"/>
    </location>
</feature>
<dbReference type="GeneID" id="118280591"/>
<reference evidence="10 11" key="1">
    <citation type="submission" date="2025-04" db="UniProtKB">
        <authorList>
            <consortium name="RefSeq"/>
        </authorList>
    </citation>
    <scope>IDENTIFICATION</scope>
    <source>
        <tissue evidence="10 11">Whole larval tissue</tissue>
    </source>
</reference>
<dbReference type="SMART" id="SM00353">
    <property type="entry name" value="HLH"/>
    <property type="match status" value="1"/>
</dbReference>
<dbReference type="Gene3D" id="4.10.280.10">
    <property type="entry name" value="Helix-loop-helix DNA-binding domain"/>
    <property type="match status" value="1"/>
</dbReference>
<name>A0A9R0DYH0_SPOFR</name>
<comment type="subcellular location">
    <subcellularLocation>
        <location evidence="1">Nucleus</location>
    </subcellularLocation>
</comment>
<dbReference type="InterPro" id="IPR011598">
    <property type="entry name" value="bHLH_dom"/>
</dbReference>
<evidence type="ECO:0000259" key="8">
    <source>
        <dbReference type="PROSITE" id="PS50888"/>
    </source>
</evidence>
<keyword evidence="5" id="KW-0804">Transcription</keyword>
<dbReference type="PROSITE" id="PS50888">
    <property type="entry name" value="BHLH"/>
    <property type="match status" value="1"/>
</dbReference>
<accession>A0A9R0DYH0</accession>
<feature type="region of interest" description="Disordered" evidence="7">
    <location>
        <begin position="315"/>
        <end position="356"/>
    </location>
</feature>
<dbReference type="GO" id="GO:0005634">
    <property type="term" value="C:nucleus"/>
    <property type="evidence" value="ECO:0007669"/>
    <property type="project" value="UniProtKB-SubCell"/>
</dbReference>
<evidence type="ECO:0000313" key="12">
    <source>
        <dbReference type="RefSeq" id="XP_050555172.1"/>
    </source>
</evidence>
<keyword evidence="4" id="KW-0238">DNA-binding</keyword>
<evidence type="ECO:0000256" key="4">
    <source>
        <dbReference type="ARBA" id="ARBA00023125"/>
    </source>
</evidence>
<evidence type="ECO:0000313" key="9">
    <source>
        <dbReference type="Proteomes" id="UP000829999"/>
    </source>
</evidence>
<evidence type="ECO:0000256" key="7">
    <source>
        <dbReference type="SAM" id="MobiDB-lite"/>
    </source>
</evidence>
<gene>
    <name evidence="10 11 12 13" type="primary">LOC118280591</name>
</gene>
<dbReference type="GO" id="GO:0046983">
    <property type="term" value="F:protein dimerization activity"/>
    <property type="evidence" value="ECO:0007669"/>
    <property type="project" value="InterPro"/>
</dbReference>
<dbReference type="CDD" id="cd11397">
    <property type="entry name" value="bHLHzip_MITF_like"/>
    <property type="match status" value="1"/>
</dbReference>
<dbReference type="RefSeq" id="XP_050555170.1">
    <property type="nucleotide sequence ID" value="XM_050699213.1"/>
</dbReference>
<feature type="compositionally biased region" description="Low complexity" evidence="7">
    <location>
        <begin position="140"/>
        <end position="155"/>
    </location>
</feature>
<evidence type="ECO:0000313" key="13">
    <source>
        <dbReference type="RefSeq" id="XP_050555173.1"/>
    </source>
</evidence>
<dbReference type="RefSeq" id="XP_050555173.1">
    <property type="nucleotide sequence ID" value="XM_050699216.1"/>
</dbReference>
<dbReference type="Pfam" id="PF15951">
    <property type="entry name" value="MITF_TFEB_C_3_N"/>
    <property type="match status" value="1"/>
</dbReference>
<feature type="compositionally biased region" description="Polar residues" evidence="7">
    <location>
        <begin position="24"/>
        <end position="36"/>
    </location>
</feature>
<dbReference type="SUPFAM" id="SSF47459">
    <property type="entry name" value="HLH, helix-loop-helix DNA-binding domain"/>
    <property type="match status" value="1"/>
</dbReference>
<feature type="region of interest" description="Disordered" evidence="7">
    <location>
        <begin position="18"/>
        <end position="83"/>
    </location>
</feature>
<dbReference type="GO" id="GO:0000981">
    <property type="term" value="F:DNA-binding transcription factor activity, RNA polymerase II-specific"/>
    <property type="evidence" value="ECO:0007669"/>
    <property type="project" value="TreeGrafter"/>
</dbReference>
<dbReference type="InterPro" id="IPR031867">
    <property type="entry name" value="MiT/TFE_N"/>
</dbReference>
<evidence type="ECO:0000313" key="10">
    <source>
        <dbReference type="RefSeq" id="XP_050555170.1"/>
    </source>
</evidence>
<protein>
    <submittedName>
        <fullName evidence="10 11">Transcription factor EB isoform X4</fullName>
    </submittedName>
</protein>
<comment type="similarity">
    <text evidence="2">Belongs to the MiT/TFE family.</text>
</comment>
<evidence type="ECO:0000256" key="5">
    <source>
        <dbReference type="ARBA" id="ARBA00023163"/>
    </source>
</evidence>
<dbReference type="RefSeq" id="XP_050555172.1">
    <property type="nucleotide sequence ID" value="XM_050699215.1"/>
</dbReference>
<evidence type="ECO:0000256" key="1">
    <source>
        <dbReference type="ARBA" id="ARBA00004123"/>
    </source>
</evidence>
<dbReference type="Proteomes" id="UP000829999">
    <property type="component" value="Chromosome 16"/>
</dbReference>
<evidence type="ECO:0000256" key="3">
    <source>
        <dbReference type="ARBA" id="ARBA00023015"/>
    </source>
</evidence>
<dbReference type="PANTHER" id="PTHR45776:SF2">
    <property type="entry name" value="MIP04163P"/>
    <property type="match status" value="1"/>
</dbReference>
<dbReference type="Pfam" id="PF00010">
    <property type="entry name" value="HLH"/>
    <property type="match status" value="1"/>
</dbReference>
<sequence length="567" mass="61888">MTKGPRKVKLVIVVNNKKDPPTFKTLTPTSRTQLKQQLMREHAQEQLRRESLQAQQAGQSKDNEEKKKSSPAEVPRITPHVDLPPQVLQVRTVLENPTRYHVIQKQKSQVRQYLSESFQPQTQVSPRCAPTQSAPELGTRRASSPERPSSSLRSPGIPSASNNSEADEFLEDILSLDSGAGPLSSSGPPSAASSVAGDCALLTESDMHALAKDRQKKDNHNMIERRRRFNINDRIKELGTLLPKTNDPFYEVIRDVRPNKGTILKSSVDYIKCLRDEVNRLKQGEQRRKQIEIHNRKLMLRIQELERLARVHGLPVSPGEGGWSPHTDDSGVDSAAEPAPEPAHAPPPASTPTAAPELVLPKSEPASLMEFGEQPPDLLRDMPSAECLSALDALDGLKLGSCSPLSRDEGLSLGCLEPDLCLEPVPDHLFNHKDIKMRLSPTPNLLSSEDSDAVLNLAHIEDLMDDDSHNPVTQGDPMLCSSPTSQLCLSNVVAEAADRNISSMLHDDSNTFHTAGSSSLLSEGALGLGAGLALGEGLPALLLGHHHAPHSPHSHPRQHCFDMDLGA</sequence>
<feature type="compositionally biased region" description="Polar residues" evidence="7">
    <location>
        <begin position="114"/>
        <end position="134"/>
    </location>
</feature>
<feature type="compositionally biased region" description="Pro residues" evidence="7">
    <location>
        <begin position="339"/>
        <end position="350"/>
    </location>
</feature>
<dbReference type="GO" id="GO:0000978">
    <property type="term" value="F:RNA polymerase II cis-regulatory region sequence-specific DNA binding"/>
    <property type="evidence" value="ECO:0007669"/>
    <property type="project" value="TreeGrafter"/>
</dbReference>
<feature type="compositionally biased region" description="Basic and acidic residues" evidence="7">
    <location>
        <begin position="38"/>
        <end position="51"/>
    </location>
</feature>
<dbReference type="PANTHER" id="PTHR45776">
    <property type="entry name" value="MIP04163P"/>
    <property type="match status" value="1"/>
</dbReference>
<dbReference type="InterPro" id="IPR036638">
    <property type="entry name" value="HLH_DNA-bd_sf"/>
</dbReference>
<proteinExistence type="inferred from homology"/>
<feature type="domain" description="BHLH" evidence="8">
    <location>
        <begin position="215"/>
        <end position="274"/>
    </location>
</feature>
<evidence type="ECO:0000313" key="11">
    <source>
        <dbReference type="RefSeq" id="XP_050555171.1"/>
    </source>
</evidence>
<keyword evidence="3" id="KW-0805">Transcription regulation</keyword>
<evidence type="ECO:0000256" key="2">
    <source>
        <dbReference type="ARBA" id="ARBA00008289"/>
    </source>
</evidence>
<organism evidence="9 11">
    <name type="scientific">Spodoptera frugiperda</name>
    <name type="common">Fall armyworm</name>
    <dbReference type="NCBI Taxonomy" id="7108"/>
    <lineage>
        <taxon>Eukaryota</taxon>
        <taxon>Metazoa</taxon>
        <taxon>Ecdysozoa</taxon>
        <taxon>Arthropoda</taxon>
        <taxon>Hexapoda</taxon>
        <taxon>Insecta</taxon>
        <taxon>Pterygota</taxon>
        <taxon>Neoptera</taxon>
        <taxon>Endopterygota</taxon>
        <taxon>Lepidoptera</taxon>
        <taxon>Glossata</taxon>
        <taxon>Ditrysia</taxon>
        <taxon>Noctuoidea</taxon>
        <taxon>Noctuidae</taxon>
        <taxon>Amphipyrinae</taxon>
        <taxon>Spodoptera</taxon>
    </lineage>
</organism>
<dbReference type="AlphaFoldDB" id="A0A9R0DYH0"/>
<evidence type="ECO:0000256" key="6">
    <source>
        <dbReference type="ARBA" id="ARBA00023242"/>
    </source>
</evidence>
<keyword evidence="6" id="KW-0539">Nucleus</keyword>
<dbReference type="RefSeq" id="XP_050555171.1">
    <property type="nucleotide sequence ID" value="XM_050699214.1"/>
</dbReference>
<dbReference type="CTD" id="4286"/>
<keyword evidence="9" id="KW-1185">Reference proteome</keyword>
<feature type="region of interest" description="Disordered" evidence="7">
    <location>
        <begin position="114"/>
        <end position="165"/>
    </location>
</feature>